<dbReference type="RefSeq" id="WP_200191931.1">
    <property type="nucleotide sequence ID" value="NZ_JAENHM010000025.1"/>
</dbReference>
<dbReference type="InterPro" id="IPR038404">
    <property type="entry name" value="TRAP_DctP_sf"/>
</dbReference>
<comment type="caution">
    <text evidence="5">The sequence shown here is derived from an EMBL/GenBank/DDBJ whole genome shotgun (WGS) entry which is preliminary data.</text>
</comment>
<keyword evidence="3 4" id="KW-0732">Signal</keyword>
<dbReference type="NCBIfam" id="NF037995">
    <property type="entry name" value="TRAP_S1"/>
    <property type="match status" value="1"/>
</dbReference>
<evidence type="ECO:0000256" key="4">
    <source>
        <dbReference type="SAM" id="SignalP"/>
    </source>
</evidence>
<name>A0ABS1F1X3_9PROT</name>
<dbReference type="Pfam" id="PF03480">
    <property type="entry name" value="DctP"/>
    <property type="match status" value="1"/>
</dbReference>
<dbReference type="InterPro" id="IPR018389">
    <property type="entry name" value="DctP_fam"/>
</dbReference>
<dbReference type="Proteomes" id="UP000652760">
    <property type="component" value="Unassembled WGS sequence"/>
</dbReference>
<dbReference type="CDD" id="cd13603">
    <property type="entry name" value="PBP2_TRAP_Siap_TeaA_like"/>
    <property type="match status" value="1"/>
</dbReference>
<dbReference type="NCBIfam" id="TIGR00787">
    <property type="entry name" value="dctP"/>
    <property type="match status" value="1"/>
</dbReference>
<dbReference type="InterPro" id="IPR004682">
    <property type="entry name" value="TRAP_DctP"/>
</dbReference>
<protein>
    <submittedName>
        <fullName evidence="5">TRAP transporter substrate-binding protein</fullName>
    </submittedName>
</protein>
<dbReference type="PANTHER" id="PTHR33376:SF7">
    <property type="entry name" value="C4-DICARBOXYLATE-BINDING PROTEIN DCTB"/>
    <property type="match status" value="1"/>
</dbReference>
<dbReference type="EMBL" id="JAENHM010000025">
    <property type="protein sequence ID" value="MBK1837413.1"/>
    <property type="molecule type" value="Genomic_DNA"/>
</dbReference>
<evidence type="ECO:0000256" key="3">
    <source>
        <dbReference type="ARBA" id="ARBA00022729"/>
    </source>
</evidence>
<feature type="signal peptide" evidence="4">
    <location>
        <begin position="1"/>
        <end position="22"/>
    </location>
</feature>
<evidence type="ECO:0000313" key="5">
    <source>
        <dbReference type="EMBL" id="MBK1837413.1"/>
    </source>
</evidence>
<dbReference type="PANTHER" id="PTHR33376">
    <property type="match status" value="1"/>
</dbReference>
<accession>A0ABS1F1X3</accession>
<dbReference type="SUPFAM" id="SSF53850">
    <property type="entry name" value="Periplasmic binding protein-like II"/>
    <property type="match status" value="1"/>
</dbReference>
<evidence type="ECO:0000313" key="6">
    <source>
        <dbReference type="Proteomes" id="UP000652760"/>
    </source>
</evidence>
<keyword evidence="2" id="KW-0813">Transport</keyword>
<feature type="chain" id="PRO_5045087316" evidence="4">
    <location>
        <begin position="23"/>
        <end position="326"/>
    </location>
</feature>
<proteinExistence type="inferred from homology"/>
<dbReference type="Gene3D" id="3.40.190.170">
    <property type="entry name" value="Bacterial extracellular solute-binding protein, family 7"/>
    <property type="match status" value="1"/>
</dbReference>
<dbReference type="PIRSF" id="PIRSF006470">
    <property type="entry name" value="DctB"/>
    <property type="match status" value="1"/>
</dbReference>
<evidence type="ECO:0000256" key="2">
    <source>
        <dbReference type="ARBA" id="ARBA00022448"/>
    </source>
</evidence>
<gene>
    <name evidence="5" type="ORF">JHL17_08295</name>
</gene>
<keyword evidence="6" id="KW-1185">Reference proteome</keyword>
<organism evidence="5 6">
    <name type="scientific">Azospirillum endophyticum</name>
    <dbReference type="NCBI Taxonomy" id="2800326"/>
    <lineage>
        <taxon>Bacteria</taxon>
        <taxon>Pseudomonadati</taxon>
        <taxon>Pseudomonadota</taxon>
        <taxon>Alphaproteobacteria</taxon>
        <taxon>Rhodospirillales</taxon>
        <taxon>Azospirillaceae</taxon>
        <taxon>Azospirillum</taxon>
    </lineage>
</organism>
<sequence>MRAFWGAALCVTMLMAAGSALAQEKLRLGHVLAKGSQFSEAVRVMNEELQRRTNGRYVIEEHPASVLGSGPAMLDGVKLGTIDMVMSSAGGALSKFNPKVGILDIALLFRDEAHADAVLDGPIGSSLLDTFKDQGVVGLAWGENGFRQLTNSLRPIKTPADLKGMKIRIAESELYKQAFETLGAQPFTLAFAQLYPALKSGQAEAEENPVTTIVSSKLQEVQSHITLSYHTYAPAAILINKELFDELPPDVKTAFVEAAKAGGKASRTFVRTGDKEGMKALQASGITITPTAQFDRAAFEQALQPFYAEMAKQFTAEKIQEIKTYK</sequence>
<comment type="similarity">
    <text evidence="1">Belongs to the bacterial solute-binding protein 7 family.</text>
</comment>
<reference evidence="6" key="1">
    <citation type="submission" date="2021-01" db="EMBL/GenBank/DDBJ databases">
        <title>Genome public.</title>
        <authorList>
            <person name="Liu C."/>
            <person name="Sun Q."/>
        </authorList>
    </citation>
    <scope>NUCLEOTIDE SEQUENCE [LARGE SCALE GENOMIC DNA]</scope>
    <source>
        <strain evidence="6">YIM B02556</strain>
    </source>
</reference>
<evidence type="ECO:0000256" key="1">
    <source>
        <dbReference type="ARBA" id="ARBA00009023"/>
    </source>
</evidence>